<dbReference type="EMBL" id="JANVFS010000020">
    <property type="protein sequence ID" value="KAJ4476312.1"/>
    <property type="molecule type" value="Genomic_DNA"/>
</dbReference>
<protein>
    <submittedName>
        <fullName evidence="2">Uncharacterized protein</fullName>
    </submittedName>
</protein>
<feature type="compositionally biased region" description="Polar residues" evidence="1">
    <location>
        <begin position="10"/>
        <end position="22"/>
    </location>
</feature>
<evidence type="ECO:0000256" key="1">
    <source>
        <dbReference type="SAM" id="MobiDB-lite"/>
    </source>
</evidence>
<evidence type="ECO:0000313" key="2">
    <source>
        <dbReference type="EMBL" id="KAJ4476312.1"/>
    </source>
</evidence>
<gene>
    <name evidence="2" type="ORF">C8J55DRAFT_516574</name>
</gene>
<comment type="caution">
    <text evidence="2">The sequence shown here is derived from an EMBL/GenBank/DDBJ whole genome shotgun (WGS) entry which is preliminary data.</text>
</comment>
<accession>A0A9W9A8I7</accession>
<sequence>MSPTARFVLRNQSRLPPANGYTSRGTLSFASGSHSAIDSGQRGTGPYAPNVLMGAEGFRSEGGTFEAGSFCAVDGDQVFIEELEY</sequence>
<dbReference type="Proteomes" id="UP001150238">
    <property type="component" value="Unassembled WGS sequence"/>
</dbReference>
<organism evidence="2 3">
    <name type="scientific">Lentinula lateritia</name>
    <dbReference type="NCBI Taxonomy" id="40482"/>
    <lineage>
        <taxon>Eukaryota</taxon>
        <taxon>Fungi</taxon>
        <taxon>Dikarya</taxon>
        <taxon>Basidiomycota</taxon>
        <taxon>Agaricomycotina</taxon>
        <taxon>Agaricomycetes</taxon>
        <taxon>Agaricomycetidae</taxon>
        <taxon>Agaricales</taxon>
        <taxon>Marasmiineae</taxon>
        <taxon>Omphalotaceae</taxon>
        <taxon>Lentinula</taxon>
    </lineage>
</organism>
<reference evidence="2" key="1">
    <citation type="submission" date="2022-08" db="EMBL/GenBank/DDBJ databases">
        <authorList>
            <consortium name="DOE Joint Genome Institute"/>
            <person name="Min B."/>
            <person name="Riley R."/>
            <person name="Sierra-Patev S."/>
            <person name="Naranjo-Ortiz M."/>
            <person name="Looney B."/>
            <person name="Konkel Z."/>
            <person name="Slot J.C."/>
            <person name="Sakamoto Y."/>
            <person name="Steenwyk J.L."/>
            <person name="Rokas A."/>
            <person name="Carro J."/>
            <person name="Camarero S."/>
            <person name="Ferreira P."/>
            <person name="Molpeceres G."/>
            <person name="Ruiz-Duenas F.J."/>
            <person name="Serrano A."/>
            <person name="Henrissat B."/>
            <person name="Drula E."/>
            <person name="Hughes K.W."/>
            <person name="Mata J.L."/>
            <person name="Ishikawa N.K."/>
            <person name="Vargas-Isla R."/>
            <person name="Ushijima S."/>
            <person name="Smith C.A."/>
            <person name="Ahrendt S."/>
            <person name="Andreopoulos W."/>
            <person name="He G."/>
            <person name="Labutti K."/>
            <person name="Lipzen A."/>
            <person name="Ng V."/>
            <person name="Sandor L."/>
            <person name="Barry K."/>
            <person name="Martinez A.T."/>
            <person name="Xiao Y."/>
            <person name="Gibbons J.G."/>
            <person name="Terashima K."/>
            <person name="Hibbett D.S."/>
            <person name="Grigoriev I.V."/>
        </authorList>
    </citation>
    <scope>NUCLEOTIDE SEQUENCE</scope>
    <source>
        <strain evidence="2">Sp2 HRB7682 ss15</strain>
    </source>
</reference>
<reference evidence="2" key="2">
    <citation type="journal article" date="2023" name="Proc. Natl. Acad. Sci. U.S.A.">
        <title>A global phylogenomic analysis of the shiitake genus Lentinula.</title>
        <authorList>
            <person name="Sierra-Patev S."/>
            <person name="Min B."/>
            <person name="Naranjo-Ortiz M."/>
            <person name="Looney B."/>
            <person name="Konkel Z."/>
            <person name="Slot J.C."/>
            <person name="Sakamoto Y."/>
            <person name="Steenwyk J.L."/>
            <person name="Rokas A."/>
            <person name="Carro J."/>
            <person name="Camarero S."/>
            <person name="Ferreira P."/>
            <person name="Molpeceres G."/>
            <person name="Ruiz-Duenas F.J."/>
            <person name="Serrano A."/>
            <person name="Henrissat B."/>
            <person name="Drula E."/>
            <person name="Hughes K.W."/>
            <person name="Mata J.L."/>
            <person name="Ishikawa N.K."/>
            <person name="Vargas-Isla R."/>
            <person name="Ushijima S."/>
            <person name="Smith C.A."/>
            <person name="Donoghue J."/>
            <person name="Ahrendt S."/>
            <person name="Andreopoulos W."/>
            <person name="He G."/>
            <person name="LaButti K."/>
            <person name="Lipzen A."/>
            <person name="Ng V."/>
            <person name="Riley R."/>
            <person name="Sandor L."/>
            <person name="Barry K."/>
            <person name="Martinez A.T."/>
            <person name="Xiao Y."/>
            <person name="Gibbons J.G."/>
            <person name="Terashima K."/>
            <person name="Grigoriev I.V."/>
            <person name="Hibbett D."/>
        </authorList>
    </citation>
    <scope>NUCLEOTIDE SEQUENCE</scope>
    <source>
        <strain evidence="2">Sp2 HRB7682 ss15</strain>
    </source>
</reference>
<feature type="region of interest" description="Disordered" evidence="1">
    <location>
        <begin position="1"/>
        <end position="22"/>
    </location>
</feature>
<name>A0A9W9A8I7_9AGAR</name>
<dbReference type="AlphaFoldDB" id="A0A9W9A8I7"/>
<evidence type="ECO:0000313" key="3">
    <source>
        <dbReference type="Proteomes" id="UP001150238"/>
    </source>
</evidence>
<proteinExistence type="predicted"/>